<keyword evidence="11" id="KW-0325">Glycoprotein</keyword>
<evidence type="ECO:0000256" key="10">
    <source>
        <dbReference type="ARBA" id="ARBA00023170"/>
    </source>
</evidence>
<keyword evidence="6" id="KW-0732">Signal</keyword>
<dbReference type="InterPro" id="IPR046956">
    <property type="entry name" value="RLP23-like"/>
</dbReference>
<evidence type="ECO:0000313" key="13">
    <source>
        <dbReference type="EMBL" id="KYP51049.1"/>
    </source>
</evidence>
<evidence type="ECO:0000256" key="8">
    <source>
        <dbReference type="ARBA" id="ARBA00022989"/>
    </source>
</evidence>
<dbReference type="EMBL" id="KQ483444">
    <property type="protein sequence ID" value="KYP51049.1"/>
    <property type="molecule type" value="Genomic_DNA"/>
</dbReference>
<comment type="similarity">
    <text evidence="2">Belongs to the RLP family.</text>
</comment>
<evidence type="ECO:0000256" key="9">
    <source>
        <dbReference type="ARBA" id="ARBA00023136"/>
    </source>
</evidence>
<evidence type="ECO:0000256" key="11">
    <source>
        <dbReference type="ARBA" id="ARBA00023180"/>
    </source>
</evidence>
<comment type="subcellular location">
    <subcellularLocation>
        <location evidence="1">Cell membrane</location>
        <topology evidence="1">Single-pass type I membrane protein</topology>
    </subcellularLocation>
</comment>
<reference evidence="13" key="1">
    <citation type="journal article" date="2012" name="Nat. Biotechnol.">
        <title>Draft genome sequence of pigeonpea (Cajanus cajan), an orphan legume crop of resource-poor farmers.</title>
        <authorList>
            <person name="Varshney R.K."/>
            <person name="Chen W."/>
            <person name="Li Y."/>
            <person name="Bharti A.K."/>
            <person name="Saxena R.K."/>
            <person name="Schlueter J.A."/>
            <person name="Donoghue M.T."/>
            <person name="Azam S."/>
            <person name="Fan G."/>
            <person name="Whaley A.M."/>
            <person name="Farmer A.D."/>
            <person name="Sheridan J."/>
            <person name="Iwata A."/>
            <person name="Tuteja R."/>
            <person name="Penmetsa R.V."/>
            <person name="Wu W."/>
            <person name="Upadhyaya H.D."/>
            <person name="Yang S.P."/>
            <person name="Shah T."/>
            <person name="Saxena K.B."/>
            <person name="Michael T."/>
            <person name="McCombie W.R."/>
            <person name="Yang B."/>
            <person name="Zhang G."/>
            <person name="Yang H."/>
            <person name="Wang J."/>
            <person name="Spillane C."/>
            <person name="Cook D.R."/>
            <person name="May G.D."/>
            <person name="Xu X."/>
            <person name="Jackson S.A."/>
        </authorList>
    </citation>
    <scope>NUCLEOTIDE SEQUENCE [LARGE SCALE GENOMIC DNA]</scope>
</reference>
<keyword evidence="13" id="KW-0418">Kinase</keyword>
<feature type="transmembrane region" description="Helical" evidence="12">
    <location>
        <begin position="626"/>
        <end position="648"/>
    </location>
</feature>
<keyword evidence="4" id="KW-0433">Leucine-rich repeat</keyword>
<keyword evidence="10 13" id="KW-0675">Receptor</keyword>
<dbReference type="Pfam" id="PF00560">
    <property type="entry name" value="LRR_1"/>
    <property type="match status" value="4"/>
</dbReference>
<accession>A0A151S8D4</accession>
<keyword evidence="9 12" id="KW-0472">Membrane</keyword>
<evidence type="ECO:0000256" key="6">
    <source>
        <dbReference type="ARBA" id="ARBA00022729"/>
    </source>
</evidence>
<keyword evidence="5 12" id="KW-0812">Transmembrane</keyword>
<dbReference type="InterPro" id="IPR001611">
    <property type="entry name" value="Leu-rich_rpt"/>
</dbReference>
<proteinExistence type="inferred from homology"/>
<dbReference type="Gene3D" id="3.80.10.10">
    <property type="entry name" value="Ribonuclease Inhibitor"/>
    <property type="match status" value="2"/>
</dbReference>
<dbReference type="InterPro" id="IPR032675">
    <property type="entry name" value="LRR_dom_sf"/>
</dbReference>
<evidence type="ECO:0000256" key="1">
    <source>
        <dbReference type="ARBA" id="ARBA00004251"/>
    </source>
</evidence>
<sequence length="679" mass="75779">MTCNCWERKQKHVNKTRNCHNLSISTLPHECVNSSALRFLDLSLNHLSINSLQWLSHLYSLEYLNLDGIDLHKETNWLQLVAMLPLLKELHMHNCRLQDMSPSLQYANFTALKVLSLPTNDFHSELPKWLFNLSCGILSIDLRSNSLRGQLPKSLLNLRHLEALNFEGNNFNGPIPDWLGELEHLQYLNLRKNNFSGSLPTNLGNLSSLVLLSVSSNQLKGVVSEKNFVKLSEVYLEDNLIDGNLSNVLLNSTFISLSSNGLKGTLPRLSSNVAVVKLSNNSLSGNISPLLCDQKMIDEKTNLVYLDVSLNHLSGGLTNCWKNWKSLVHVNLGSNNLIGKIPPSMGLLSNLTSLHLHENKLYGEIPPSLKNCHSLMIFNVRENNFLGNIPNWIPLGAKALQIRSNNFSGNLPTQVCQMSSLIILDIADNTISGHIPTCLHNITTLISIKASHNKLSFFFPTYGGHYTFEDSLELVTKGQVSEYGRNLHFMSLIDMSSNNLSGTIPPQMFSLIGLCSLNLSHNKLTGEIPNEIGNMKKLESLDFSSNQLWGEIPQGLSGLSFLGHLNLSFNNLRGKIPLGTQLQGFSALSYIGNPDLCGPPLTKNCSQGGKPKDTKSKDGESTFLSWFYIGIESGFATGFLGVCSAIFFNRKWRHAYFNFLYDLRDRLYVMLIIKINSFC</sequence>
<evidence type="ECO:0000256" key="4">
    <source>
        <dbReference type="ARBA" id="ARBA00022614"/>
    </source>
</evidence>
<name>A0A151S8D4_CAJCA</name>
<dbReference type="OMA" id="FNLSCGI"/>
<keyword evidence="8 12" id="KW-1133">Transmembrane helix</keyword>
<dbReference type="SMART" id="SM00369">
    <property type="entry name" value="LRR_TYP"/>
    <property type="match status" value="6"/>
</dbReference>
<dbReference type="Pfam" id="PF13855">
    <property type="entry name" value="LRR_8"/>
    <property type="match status" value="1"/>
</dbReference>
<keyword evidence="13" id="KW-0808">Transferase</keyword>
<dbReference type="Proteomes" id="UP000075243">
    <property type="component" value="Unassembled WGS sequence"/>
</dbReference>
<evidence type="ECO:0000256" key="3">
    <source>
        <dbReference type="ARBA" id="ARBA00022475"/>
    </source>
</evidence>
<keyword evidence="3" id="KW-1003">Cell membrane</keyword>
<keyword evidence="7" id="KW-0677">Repeat</keyword>
<dbReference type="GO" id="GO:0016301">
    <property type="term" value="F:kinase activity"/>
    <property type="evidence" value="ECO:0007669"/>
    <property type="project" value="UniProtKB-KW"/>
</dbReference>
<keyword evidence="14" id="KW-1185">Reference proteome</keyword>
<dbReference type="Gramene" id="C.cajan_26113.t">
    <property type="protein sequence ID" value="C.cajan_26113.t"/>
    <property type="gene ID" value="C.cajan_26113"/>
</dbReference>
<dbReference type="InterPro" id="IPR003591">
    <property type="entry name" value="Leu-rich_rpt_typical-subtyp"/>
</dbReference>
<gene>
    <name evidence="13" type="ORF">KK1_027100</name>
</gene>
<dbReference type="PANTHER" id="PTHR48063:SF98">
    <property type="entry name" value="LRR RECEPTOR-LIKE SERINE_THREONINE-PROTEIN KINASE FLS2"/>
    <property type="match status" value="1"/>
</dbReference>
<dbReference type="FunFam" id="3.80.10.10:FF:000041">
    <property type="entry name" value="LRR receptor-like serine/threonine-protein kinase ERECTA"/>
    <property type="match status" value="2"/>
</dbReference>
<dbReference type="AlphaFoldDB" id="A0A151S8D4"/>
<protein>
    <submittedName>
        <fullName evidence="13">LRR receptor-like serine/threonine-protein kinase GSO1</fullName>
    </submittedName>
</protein>
<evidence type="ECO:0000256" key="7">
    <source>
        <dbReference type="ARBA" id="ARBA00022737"/>
    </source>
</evidence>
<dbReference type="FunFam" id="3.80.10.10:FF:000095">
    <property type="entry name" value="LRR receptor-like serine/threonine-protein kinase GSO1"/>
    <property type="match status" value="1"/>
</dbReference>
<organism evidence="13 14">
    <name type="scientific">Cajanus cajan</name>
    <name type="common">Pigeon pea</name>
    <name type="synonym">Cajanus indicus</name>
    <dbReference type="NCBI Taxonomy" id="3821"/>
    <lineage>
        <taxon>Eukaryota</taxon>
        <taxon>Viridiplantae</taxon>
        <taxon>Streptophyta</taxon>
        <taxon>Embryophyta</taxon>
        <taxon>Tracheophyta</taxon>
        <taxon>Spermatophyta</taxon>
        <taxon>Magnoliopsida</taxon>
        <taxon>eudicotyledons</taxon>
        <taxon>Gunneridae</taxon>
        <taxon>Pentapetalae</taxon>
        <taxon>rosids</taxon>
        <taxon>fabids</taxon>
        <taxon>Fabales</taxon>
        <taxon>Fabaceae</taxon>
        <taxon>Papilionoideae</taxon>
        <taxon>50 kb inversion clade</taxon>
        <taxon>NPAAA clade</taxon>
        <taxon>indigoferoid/millettioid clade</taxon>
        <taxon>Phaseoleae</taxon>
        <taxon>Cajanus</taxon>
    </lineage>
</organism>
<dbReference type="PANTHER" id="PTHR48063">
    <property type="entry name" value="LRR RECEPTOR-LIKE KINASE"/>
    <property type="match status" value="1"/>
</dbReference>
<evidence type="ECO:0000256" key="2">
    <source>
        <dbReference type="ARBA" id="ARBA00009592"/>
    </source>
</evidence>
<evidence type="ECO:0000256" key="5">
    <source>
        <dbReference type="ARBA" id="ARBA00022692"/>
    </source>
</evidence>
<dbReference type="STRING" id="3821.A0A151S8D4"/>
<dbReference type="SUPFAM" id="SSF52058">
    <property type="entry name" value="L domain-like"/>
    <property type="match status" value="2"/>
</dbReference>
<evidence type="ECO:0000256" key="12">
    <source>
        <dbReference type="SAM" id="Phobius"/>
    </source>
</evidence>
<evidence type="ECO:0000313" key="14">
    <source>
        <dbReference type="Proteomes" id="UP000075243"/>
    </source>
</evidence>
<dbReference type="GO" id="GO:0005886">
    <property type="term" value="C:plasma membrane"/>
    <property type="evidence" value="ECO:0007669"/>
    <property type="project" value="UniProtKB-SubCell"/>
</dbReference>